<sequence>MSALSVAQEAYGKILGCTYPDIIIGRADLPEAGLECAPTVQIVGEYVRGLPIEENPERDPAVLAEMDVADDMAGEDRLVDNVAEVVPRGVRRALSKGVELAGRFISKIQSGSASAAKLDMQFAKEPLGIVSWHKHRLRLAVLGNYDRVLLYDLEAKGPSANSAAVLVHEFQRDVAVMEWRPHSGATLAVGCRNGICIWSLNPPISVGPPTPSTPIRGGIRAPVAANIPKNRLANANMVFHKSPGFEHVTCVGTLMRRGLSGVSLLRWSPTGDYLVSAKVGGEFYLWETNTWRSEKWSSGSGRVVSCEWSADGKTVLLAFANSTAIGSIHFTGRPPSLDAHLLPVELPELSALVGVGKEGSPGCIRGPHPDSKPLTLSFHSRLQRRALLAVGWSDGCCCIYPLLFRGT</sequence>
<proteinExistence type="predicted"/>
<dbReference type="InterPro" id="IPR015943">
    <property type="entry name" value="WD40/YVTN_repeat-like_dom_sf"/>
</dbReference>
<dbReference type="AlphaFoldDB" id="A0A388MBX2"/>
<dbReference type="GO" id="GO:0006913">
    <property type="term" value="P:nucleocytoplasmic transport"/>
    <property type="evidence" value="ECO:0007669"/>
    <property type="project" value="TreeGrafter"/>
</dbReference>
<name>A0A388MBX2_CHABU</name>
<dbReference type="Gramene" id="GBG92060">
    <property type="protein sequence ID" value="GBG92060"/>
    <property type="gene ID" value="CBR_g54315"/>
</dbReference>
<protein>
    <recommendedName>
        <fullName evidence="3">Anaphase-promoting complex subunit 4 WD40 domain-containing protein</fullName>
    </recommendedName>
</protein>
<evidence type="ECO:0000313" key="2">
    <source>
        <dbReference type="Proteomes" id="UP000265515"/>
    </source>
</evidence>
<dbReference type="OrthoDB" id="411991at2759"/>
<evidence type="ECO:0008006" key="3">
    <source>
        <dbReference type="Google" id="ProtNLM"/>
    </source>
</evidence>
<dbReference type="EMBL" id="BFEA01000994">
    <property type="protein sequence ID" value="GBG92060.1"/>
    <property type="molecule type" value="Genomic_DNA"/>
</dbReference>
<dbReference type="GO" id="GO:0005643">
    <property type="term" value="C:nuclear pore"/>
    <property type="evidence" value="ECO:0007669"/>
    <property type="project" value="TreeGrafter"/>
</dbReference>
<gene>
    <name evidence="1" type="ORF">CBR_g54315</name>
</gene>
<dbReference type="Gene3D" id="2.130.10.10">
    <property type="entry name" value="YVTN repeat-like/Quinoprotein amine dehydrogenase"/>
    <property type="match status" value="1"/>
</dbReference>
<dbReference type="InterPro" id="IPR045139">
    <property type="entry name" value="Aladin"/>
</dbReference>
<accession>A0A388MBX2</accession>
<reference evidence="1 2" key="1">
    <citation type="journal article" date="2018" name="Cell">
        <title>The Chara Genome: Secondary Complexity and Implications for Plant Terrestrialization.</title>
        <authorList>
            <person name="Nishiyama T."/>
            <person name="Sakayama H."/>
            <person name="Vries J.D."/>
            <person name="Buschmann H."/>
            <person name="Saint-Marcoux D."/>
            <person name="Ullrich K.K."/>
            <person name="Haas F.B."/>
            <person name="Vanderstraeten L."/>
            <person name="Becker D."/>
            <person name="Lang D."/>
            <person name="Vosolsobe S."/>
            <person name="Rombauts S."/>
            <person name="Wilhelmsson P.K.I."/>
            <person name="Janitza P."/>
            <person name="Kern R."/>
            <person name="Heyl A."/>
            <person name="Rumpler F."/>
            <person name="Villalobos L.I.A.C."/>
            <person name="Clay J.M."/>
            <person name="Skokan R."/>
            <person name="Toyoda A."/>
            <person name="Suzuki Y."/>
            <person name="Kagoshima H."/>
            <person name="Schijlen E."/>
            <person name="Tajeshwar N."/>
            <person name="Catarino B."/>
            <person name="Hetherington A.J."/>
            <person name="Saltykova A."/>
            <person name="Bonnot C."/>
            <person name="Breuninger H."/>
            <person name="Symeonidi A."/>
            <person name="Radhakrishnan G.V."/>
            <person name="Van Nieuwerburgh F."/>
            <person name="Deforce D."/>
            <person name="Chang C."/>
            <person name="Karol K.G."/>
            <person name="Hedrich R."/>
            <person name="Ulvskov P."/>
            <person name="Glockner G."/>
            <person name="Delwiche C.F."/>
            <person name="Petrasek J."/>
            <person name="Van de Peer Y."/>
            <person name="Friml J."/>
            <person name="Beilby M."/>
            <person name="Dolan L."/>
            <person name="Kohara Y."/>
            <person name="Sugano S."/>
            <person name="Fujiyama A."/>
            <person name="Delaux P.-M."/>
            <person name="Quint M."/>
            <person name="TheiBen G."/>
            <person name="Hagemann M."/>
            <person name="Harholt J."/>
            <person name="Dunand C."/>
            <person name="Zachgo S."/>
            <person name="Langdale J."/>
            <person name="Maumus F."/>
            <person name="Straeten D.V.D."/>
            <person name="Gould S.B."/>
            <person name="Rensing S.A."/>
        </authorList>
    </citation>
    <scope>NUCLEOTIDE SEQUENCE [LARGE SCALE GENOMIC DNA]</scope>
    <source>
        <strain evidence="1 2">S276</strain>
    </source>
</reference>
<dbReference type="PANTHER" id="PTHR14494">
    <property type="entry name" value="ALADIN/ADRACALIN/AAAS"/>
    <property type="match status" value="1"/>
</dbReference>
<evidence type="ECO:0000313" key="1">
    <source>
        <dbReference type="EMBL" id="GBG92060.1"/>
    </source>
</evidence>
<dbReference type="PANTHER" id="PTHR14494:SF0">
    <property type="entry name" value="ALADIN"/>
    <property type="match status" value="1"/>
</dbReference>
<dbReference type="InterPro" id="IPR036322">
    <property type="entry name" value="WD40_repeat_dom_sf"/>
</dbReference>
<dbReference type="STRING" id="69332.A0A388MBX2"/>
<dbReference type="SUPFAM" id="SSF50978">
    <property type="entry name" value="WD40 repeat-like"/>
    <property type="match status" value="1"/>
</dbReference>
<organism evidence="1 2">
    <name type="scientific">Chara braunii</name>
    <name type="common">Braun's stonewort</name>
    <dbReference type="NCBI Taxonomy" id="69332"/>
    <lineage>
        <taxon>Eukaryota</taxon>
        <taxon>Viridiplantae</taxon>
        <taxon>Streptophyta</taxon>
        <taxon>Charophyceae</taxon>
        <taxon>Charales</taxon>
        <taxon>Characeae</taxon>
        <taxon>Chara</taxon>
    </lineage>
</organism>
<dbReference type="Proteomes" id="UP000265515">
    <property type="component" value="Unassembled WGS sequence"/>
</dbReference>
<comment type="caution">
    <text evidence="1">The sequence shown here is derived from an EMBL/GenBank/DDBJ whole genome shotgun (WGS) entry which is preliminary data.</text>
</comment>
<keyword evidence="2" id="KW-1185">Reference proteome</keyword>